<reference evidence="1 2" key="1">
    <citation type="submission" date="2024-02" db="EMBL/GenBank/DDBJ databases">
        <authorList>
            <person name="Chen Y."/>
            <person name="Shah S."/>
            <person name="Dougan E. K."/>
            <person name="Thang M."/>
            <person name="Chan C."/>
        </authorList>
    </citation>
    <scope>NUCLEOTIDE SEQUENCE [LARGE SCALE GENOMIC DNA]</scope>
</reference>
<proteinExistence type="predicted"/>
<organism evidence="1 2">
    <name type="scientific">Durusdinium trenchii</name>
    <dbReference type="NCBI Taxonomy" id="1381693"/>
    <lineage>
        <taxon>Eukaryota</taxon>
        <taxon>Sar</taxon>
        <taxon>Alveolata</taxon>
        <taxon>Dinophyceae</taxon>
        <taxon>Suessiales</taxon>
        <taxon>Symbiodiniaceae</taxon>
        <taxon>Durusdinium</taxon>
    </lineage>
</organism>
<dbReference type="GO" id="GO:0016301">
    <property type="term" value="F:kinase activity"/>
    <property type="evidence" value="ECO:0007669"/>
    <property type="project" value="UniProtKB-KW"/>
</dbReference>
<keyword evidence="1" id="KW-0808">Transferase</keyword>
<accession>A0ABP0I497</accession>
<name>A0ABP0I497_9DINO</name>
<dbReference type="EMBL" id="CAXAMM010002780">
    <property type="protein sequence ID" value="CAK8997381.1"/>
    <property type="molecule type" value="Genomic_DNA"/>
</dbReference>
<keyword evidence="2" id="KW-1185">Reference proteome</keyword>
<gene>
    <name evidence="1" type="ORF">SCF082_LOCUS5192</name>
</gene>
<keyword evidence="1" id="KW-0418">Kinase</keyword>
<dbReference type="Proteomes" id="UP001642464">
    <property type="component" value="Unassembled WGS sequence"/>
</dbReference>
<evidence type="ECO:0000313" key="1">
    <source>
        <dbReference type="EMBL" id="CAK8997381.1"/>
    </source>
</evidence>
<protein>
    <submittedName>
        <fullName evidence="1">Mitogen-activated protein kinase kinase 3</fullName>
    </submittedName>
</protein>
<evidence type="ECO:0000313" key="2">
    <source>
        <dbReference type="Proteomes" id="UP001642464"/>
    </source>
</evidence>
<comment type="caution">
    <text evidence="1">The sequence shown here is derived from an EMBL/GenBank/DDBJ whole genome shotgun (WGS) entry which is preliminary data.</text>
</comment>
<sequence length="159" mass="16844">MAVELGDGTGLAVEVKASGDLFLETVGTLLAILFLSAPLAQVVPLHSTPSRVAVVNPANLLALHANCASQTIYGLFRPVPAAVPANLYGLAASIYYLGTCWHSVWRLQKSGSEIRGWDHRTAVACVVAVSLSAAMYLYAARPWHPSASALRSRGERCEG</sequence>